<keyword evidence="7" id="KW-0479">Metal-binding</keyword>
<dbReference type="InterPro" id="IPR002481">
    <property type="entry name" value="FUR"/>
</dbReference>
<keyword evidence="5" id="KW-0238">DNA-binding</keyword>
<dbReference type="GO" id="GO:0003700">
    <property type="term" value="F:DNA-binding transcription factor activity"/>
    <property type="evidence" value="ECO:0007669"/>
    <property type="project" value="InterPro"/>
</dbReference>
<dbReference type="Gene3D" id="3.30.1490.190">
    <property type="match status" value="1"/>
</dbReference>
<organism evidence="8 9">
    <name type="scientific">Devosia crocina</name>
    <dbReference type="NCBI Taxonomy" id="429728"/>
    <lineage>
        <taxon>Bacteria</taxon>
        <taxon>Pseudomonadati</taxon>
        <taxon>Pseudomonadota</taxon>
        <taxon>Alphaproteobacteria</taxon>
        <taxon>Hyphomicrobiales</taxon>
        <taxon>Devosiaceae</taxon>
        <taxon>Devosia</taxon>
    </lineage>
</organism>
<keyword evidence="4" id="KW-0805">Transcription regulation</keyword>
<keyword evidence="2" id="KW-0678">Repressor</keyword>
<evidence type="ECO:0000256" key="4">
    <source>
        <dbReference type="ARBA" id="ARBA00023015"/>
    </source>
</evidence>
<feature type="binding site" evidence="7">
    <location>
        <position position="87"/>
    </location>
    <ligand>
        <name>Zn(2+)</name>
        <dbReference type="ChEBI" id="CHEBI:29105"/>
    </ligand>
</feature>
<evidence type="ECO:0000256" key="3">
    <source>
        <dbReference type="ARBA" id="ARBA00022833"/>
    </source>
</evidence>
<feature type="binding site" evidence="7">
    <location>
        <position position="84"/>
    </location>
    <ligand>
        <name>Zn(2+)</name>
        <dbReference type="ChEBI" id="CHEBI:29105"/>
    </ligand>
</feature>
<proteinExistence type="inferred from homology"/>
<dbReference type="GO" id="GO:0003677">
    <property type="term" value="F:DNA binding"/>
    <property type="evidence" value="ECO:0007669"/>
    <property type="project" value="UniProtKB-KW"/>
</dbReference>
<protein>
    <submittedName>
        <fullName evidence="8">Fur family transcriptional regulator, zinc uptake regulator</fullName>
    </submittedName>
</protein>
<dbReference type="InterPro" id="IPR036390">
    <property type="entry name" value="WH_DNA-bd_sf"/>
</dbReference>
<dbReference type="OrthoDB" id="9801127at2"/>
<dbReference type="GO" id="GO:0046872">
    <property type="term" value="F:metal ion binding"/>
    <property type="evidence" value="ECO:0007669"/>
    <property type="project" value="UniProtKB-KW"/>
</dbReference>
<dbReference type="InterPro" id="IPR043135">
    <property type="entry name" value="Fur_C"/>
</dbReference>
<feature type="binding site" evidence="7">
    <location>
        <position position="127"/>
    </location>
    <ligand>
        <name>Zn(2+)</name>
        <dbReference type="ChEBI" id="CHEBI:29105"/>
    </ligand>
</feature>
<dbReference type="Pfam" id="PF01475">
    <property type="entry name" value="FUR"/>
    <property type="match status" value="1"/>
</dbReference>
<dbReference type="RefSeq" id="WP_092427270.1">
    <property type="nucleotide sequence ID" value="NZ_FPCK01000004.1"/>
</dbReference>
<accession>A0A1I7NVB9</accession>
<reference evidence="8 9" key="1">
    <citation type="submission" date="2016-10" db="EMBL/GenBank/DDBJ databases">
        <authorList>
            <person name="de Groot N.N."/>
        </authorList>
    </citation>
    <scope>NUCLEOTIDE SEQUENCE [LARGE SCALE GENOMIC DNA]</scope>
    <source>
        <strain evidence="8 9">IPL20</strain>
    </source>
</reference>
<evidence type="ECO:0000313" key="9">
    <source>
        <dbReference type="Proteomes" id="UP000199074"/>
    </source>
</evidence>
<keyword evidence="9" id="KW-1185">Reference proteome</keyword>
<dbReference type="SUPFAM" id="SSF46785">
    <property type="entry name" value="Winged helix' DNA-binding domain"/>
    <property type="match status" value="1"/>
</dbReference>
<feature type="binding site" evidence="7">
    <location>
        <position position="124"/>
    </location>
    <ligand>
        <name>Zn(2+)</name>
        <dbReference type="ChEBI" id="CHEBI:29105"/>
    </ligand>
</feature>
<comment type="cofactor">
    <cofactor evidence="7">
        <name>Zn(2+)</name>
        <dbReference type="ChEBI" id="CHEBI:29105"/>
    </cofactor>
    <text evidence="7">Binds 1 zinc ion per subunit.</text>
</comment>
<evidence type="ECO:0000256" key="5">
    <source>
        <dbReference type="ARBA" id="ARBA00023125"/>
    </source>
</evidence>
<comment type="similarity">
    <text evidence="1">Belongs to the Fur family.</text>
</comment>
<evidence type="ECO:0000256" key="2">
    <source>
        <dbReference type="ARBA" id="ARBA00022491"/>
    </source>
</evidence>
<evidence type="ECO:0000256" key="6">
    <source>
        <dbReference type="ARBA" id="ARBA00023163"/>
    </source>
</evidence>
<dbReference type="STRING" id="429728.SAMN05216456_3487"/>
<dbReference type="Gene3D" id="1.10.10.10">
    <property type="entry name" value="Winged helix-like DNA-binding domain superfamily/Winged helix DNA-binding domain"/>
    <property type="match status" value="1"/>
</dbReference>
<evidence type="ECO:0000256" key="1">
    <source>
        <dbReference type="ARBA" id="ARBA00007957"/>
    </source>
</evidence>
<sequence>MNQHAALTPNQKQVWDALLAARVPLGAYALLDRLKGSNFKAPLQVYRALDKLVEYGMVHRLESLNAFIACAHRHGEGPTAFAICNTCGQVEEFTDADIGRGLTRWSSNQPFAISKVTVELRGLCRDCIGAAR</sequence>
<gene>
    <name evidence="8" type="ORF">SAMN05216456_3487</name>
</gene>
<evidence type="ECO:0000313" key="8">
    <source>
        <dbReference type="EMBL" id="SFV38538.1"/>
    </source>
</evidence>
<keyword evidence="3 7" id="KW-0862">Zinc</keyword>
<dbReference type="InterPro" id="IPR036388">
    <property type="entry name" value="WH-like_DNA-bd_sf"/>
</dbReference>
<dbReference type="Proteomes" id="UP000199074">
    <property type="component" value="Unassembled WGS sequence"/>
</dbReference>
<evidence type="ECO:0000256" key="7">
    <source>
        <dbReference type="PIRSR" id="PIRSR602481-1"/>
    </source>
</evidence>
<keyword evidence="6" id="KW-0804">Transcription</keyword>
<name>A0A1I7NVB9_9HYPH</name>
<dbReference type="EMBL" id="FPCK01000004">
    <property type="protein sequence ID" value="SFV38538.1"/>
    <property type="molecule type" value="Genomic_DNA"/>
</dbReference>
<dbReference type="AlphaFoldDB" id="A0A1I7NVB9"/>